<sequence length="290" mass="33050">MMTAGTRTDIAKVEDRRIRRLPDISTHLAFWLPAANVVMQLANPAVGYGVVESRVDSGRGDLRPIKRGRTTAQYLAVATLGSEKDRQFFHEAVHEIHAQVTSTESSPVRYNANHAGYQLWVALCLVRYYTDQWEMLHGPLSEAELDRIIDIARPLGTTLNVPEARWPSTWAEYEQRFVEGLEDVTIDDTVREYLQSLTNFRVLEIRMGKLGTLAHKTIGPWNLSMTKFAVPRRIRDEMHWEITPGDLRRRRLVLAASTALGKVLPKPLRAYYACNILDLRVRRALGISVF</sequence>
<reference evidence="2 3" key="1">
    <citation type="submission" date="2016-04" db="EMBL/GenBank/DDBJ databases">
        <title>Complete genome sequence of Dietzia lutea YIM 80766T, a strain isolated from desert soil in Egypt.</title>
        <authorList>
            <person name="Zhao J."/>
            <person name="Hu B."/>
            <person name="Geng S."/>
            <person name="Nie Y."/>
            <person name="Tang Y."/>
        </authorList>
    </citation>
    <scope>NUCLEOTIDE SEQUENCE [LARGE SCALE GENOMIC DNA]</scope>
    <source>
        <strain evidence="2 3">YIM 80766</strain>
    </source>
</reference>
<dbReference type="KEGG" id="dlu:A6035_15970"/>
<proteinExistence type="predicted"/>
<evidence type="ECO:0000259" key="1">
    <source>
        <dbReference type="Pfam" id="PF09995"/>
    </source>
</evidence>
<evidence type="ECO:0000313" key="2">
    <source>
        <dbReference type="EMBL" id="AWH93432.1"/>
    </source>
</evidence>
<name>A0A2S1RB04_9ACTN</name>
<protein>
    <recommendedName>
        <fullName evidence="1">ER-bound oxygenase mpaB/mpaB'/Rubber oxygenase catalytic domain-containing protein</fullName>
    </recommendedName>
</protein>
<organism evidence="2 3">
    <name type="scientific">Dietzia lutea</name>
    <dbReference type="NCBI Taxonomy" id="546160"/>
    <lineage>
        <taxon>Bacteria</taxon>
        <taxon>Bacillati</taxon>
        <taxon>Actinomycetota</taxon>
        <taxon>Actinomycetes</taxon>
        <taxon>Mycobacteriales</taxon>
        <taxon>Dietziaceae</taxon>
        <taxon>Dietzia</taxon>
    </lineage>
</organism>
<dbReference type="PANTHER" id="PTHR36151:SF3">
    <property type="entry name" value="ER-BOUND OXYGENASE MPAB_MPAB'_RUBBER OXYGENASE CATALYTIC DOMAIN-CONTAINING PROTEIN"/>
    <property type="match status" value="1"/>
</dbReference>
<dbReference type="PANTHER" id="PTHR36151">
    <property type="entry name" value="BLR2777 PROTEIN"/>
    <property type="match status" value="1"/>
</dbReference>
<feature type="domain" description="ER-bound oxygenase mpaB/mpaB'/Rubber oxygenase catalytic" evidence="1">
    <location>
        <begin position="34"/>
        <end position="255"/>
    </location>
</feature>
<dbReference type="Pfam" id="PF09995">
    <property type="entry name" value="MPAB_Lcp_cat"/>
    <property type="match status" value="1"/>
</dbReference>
<accession>A0A2S1RB04</accession>
<dbReference type="Proteomes" id="UP000244928">
    <property type="component" value="Chromosome"/>
</dbReference>
<evidence type="ECO:0000313" key="3">
    <source>
        <dbReference type="Proteomes" id="UP000244928"/>
    </source>
</evidence>
<dbReference type="EMBL" id="CP015449">
    <property type="protein sequence ID" value="AWH93432.1"/>
    <property type="molecule type" value="Genomic_DNA"/>
</dbReference>
<keyword evidence="3" id="KW-1185">Reference proteome</keyword>
<dbReference type="AlphaFoldDB" id="A0A2S1RB04"/>
<dbReference type="InterPro" id="IPR018713">
    <property type="entry name" value="MPAB/Lcp_cat_dom"/>
</dbReference>
<gene>
    <name evidence="2" type="ORF">A6035_15970</name>
</gene>
<dbReference type="GO" id="GO:0016491">
    <property type="term" value="F:oxidoreductase activity"/>
    <property type="evidence" value="ECO:0007669"/>
    <property type="project" value="InterPro"/>
</dbReference>